<dbReference type="Proteomes" id="UP000001343">
    <property type="component" value="Unassembled WGS sequence"/>
</dbReference>
<organism evidence="1 2">
    <name type="scientific">Leptospira mayottensis 200901122</name>
    <dbReference type="NCBI Taxonomy" id="1193010"/>
    <lineage>
        <taxon>Bacteria</taxon>
        <taxon>Pseudomonadati</taxon>
        <taxon>Spirochaetota</taxon>
        <taxon>Spirochaetia</taxon>
        <taxon>Leptospirales</taxon>
        <taxon>Leptospiraceae</taxon>
        <taxon>Leptospira</taxon>
    </lineage>
</organism>
<protein>
    <submittedName>
        <fullName evidence="1">Uncharacterized protein</fullName>
    </submittedName>
</protein>
<dbReference type="EMBL" id="AKWM02000058">
    <property type="protein sequence ID" value="EKR99108.1"/>
    <property type="molecule type" value="Genomic_DNA"/>
</dbReference>
<comment type="caution">
    <text evidence="1">The sequence shown here is derived from an EMBL/GenBank/DDBJ whole genome shotgun (WGS) entry which is preliminary data.</text>
</comment>
<sequence>MFVGFYLLIQKVMDVRKKNSFIDFIFLEFHRNQVLKSN</sequence>
<dbReference type="AlphaFoldDB" id="A0AA87MKT2"/>
<accession>A0AA87MKT2</accession>
<gene>
    <name evidence="1" type="ORF">LEP1GSC125_3621</name>
</gene>
<proteinExistence type="predicted"/>
<evidence type="ECO:0000313" key="2">
    <source>
        <dbReference type="Proteomes" id="UP000001343"/>
    </source>
</evidence>
<evidence type="ECO:0000313" key="1">
    <source>
        <dbReference type="EMBL" id="EKR99108.1"/>
    </source>
</evidence>
<reference evidence="1 2" key="1">
    <citation type="journal article" date="2014" name="Int. J. Syst. Evol. Microbiol.">
        <title>Leptospira mayottensis sp. nov., a pathogenic species of the genus Leptospira isolated from humans.</title>
        <authorList>
            <person name="Bourhy P."/>
            <person name="Collet L."/>
            <person name="Brisse S."/>
            <person name="Picardeau M."/>
        </authorList>
    </citation>
    <scope>NUCLEOTIDE SEQUENCE [LARGE SCALE GENOMIC DNA]</scope>
    <source>
        <strain evidence="1 2">200901122</strain>
    </source>
</reference>
<name>A0AA87MKT2_9LEPT</name>